<accession>W3XCH3</accession>
<protein>
    <submittedName>
        <fullName evidence="1">Uncharacterized protein</fullName>
    </submittedName>
</protein>
<dbReference type="HOGENOM" id="CLU_098343_0_0_1"/>
<dbReference type="KEGG" id="pfy:PFICI_04752"/>
<organism evidence="1 2">
    <name type="scientific">Pestalotiopsis fici (strain W106-1 / CGMCC3.15140)</name>
    <dbReference type="NCBI Taxonomy" id="1229662"/>
    <lineage>
        <taxon>Eukaryota</taxon>
        <taxon>Fungi</taxon>
        <taxon>Dikarya</taxon>
        <taxon>Ascomycota</taxon>
        <taxon>Pezizomycotina</taxon>
        <taxon>Sordariomycetes</taxon>
        <taxon>Xylariomycetidae</taxon>
        <taxon>Amphisphaeriales</taxon>
        <taxon>Sporocadaceae</taxon>
        <taxon>Pestalotiopsis</taxon>
    </lineage>
</organism>
<sequence>MADVKLDKEPTRHPDCCLSLSSTLLDVLTSIVSHCAARTNADQLVLSIGSGSGLLEALLLERWAGGATNGVSHLFIEGVEVQKPGGDTPSLLNKYLPEQHHSAVKGTWDLSPRAADAVVLIFVYPRSPALLRRYLEEATCEEALGRNRFQLAIWLGPKCDWTEFEGCFAGFSGWNLRVIPDEESGLFGYEMLAVLERQIVAVAGREP</sequence>
<keyword evidence="2" id="KW-1185">Reference proteome</keyword>
<name>W3XCH3_PESFW</name>
<dbReference type="GeneID" id="19269765"/>
<dbReference type="AlphaFoldDB" id="W3XCH3"/>
<reference evidence="2" key="1">
    <citation type="journal article" date="2015" name="BMC Genomics">
        <title>Genomic and transcriptomic analysis of the endophytic fungus Pestalotiopsis fici reveals its lifestyle and high potential for synthesis of natural products.</title>
        <authorList>
            <person name="Wang X."/>
            <person name="Zhang X."/>
            <person name="Liu L."/>
            <person name="Xiang M."/>
            <person name="Wang W."/>
            <person name="Sun X."/>
            <person name="Che Y."/>
            <person name="Guo L."/>
            <person name="Liu G."/>
            <person name="Guo L."/>
            <person name="Wang C."/>
            <person name="Yin W.B."/>
            <person name="Stadler M."/>
            <person name="Zhang X."/>
            <person name="Liu X."/>
        </authorList>
    </citation>
    <scope>NUCLEOTIDE SEQUENCE [LARGE SCALE GENOMIC DNA]</scope>
    <source>
        <strain evidence="2">W106-1 / CGMCC3.15140</strain>
    </source>
</reference>
<evidence type="ECO:0000313" key="1">
    <source>
        <dbReference type="EMBL" id="ETS82876.1"/>
    </source>
</evidence>
<gene>
    <name evidence="1" type="ORF">PFICI_04752</name>
</gene>
<dbReference type="Proteomes" id="UP000030651">
    <property type="component" value="Unassembled WGS sequence"/>
</dbReference>
<dbReference type="InParanoid" id="W3XCH3"/>
<dbReference type="OMA" id="PKADWDD"/>
<dbReference type="eggNOG" id="ENOG502SSHC">
    <property type="taxonomic scope" value="Eukaryota"/>
</dbReference>
<dbReference type="EMBL" id="KI912111">
    <property type="protein sequence ID" value="ETS82876.1"/>
    <property type="molecule type" value="Genomic_DNA"/>
</dbReference>
<dbReference type="RefSeq" id="XP_007831524.1">
    <property type="nucleotide sequence ID" value="XM_007833333.1"/>
</dbReference>
<dbReference type="OrthoDB" id="2151982at2759"/>
<evidence type="ECO:0000313" key="2">
    <source>
        <dbReference type="Proteomes" id="UP000030651"/>
    </source>
</evidence>
<proteinExistence type="predicted"/>